<name>A0A1H4G826_9RHOB</name>
<dbReference type="OrthoDB" id="7876863at2"/>
<dbReference type="AlphaFoldDB" id="A0A1H4G826"/>
<sequence length="94" mass="10311">MAKTAPSAITRRSKRRKRAGFVRVEVQVRMRDAGLIREIASALRDPAREAEMGTALRERLGTGRAGGFEALLAAAPLEGLEFYLARDWSLQSGP</sequence>
<accession>A0A1H4G826</accession>
<keyword evidence="2" id="KW-1185">Reference proteome</keyword>
<protein>
    <submittedName>
        <fullName evidence="1">Uncharacterized protein</fullName>
    </submittedName>
</protein>
<evidence type="ECO:0000313" key="2">
    <source>
        <dbReference type="Proteomes" id="UP000198703"/>
    </source>
</evidence>
<reference evidence="1 2" key="1">
    <citation type="submission" date="2016-10" db="EMBL/GenBank/DDBJ databases">
        <authorList>
            <person name="de Groot N.N."/>
        </authorList>
    </citation>
    <scope>NUCLEOTIDE SEQUENCE [LARGE SCALE GENOMIC DNA]</scope>
    <source>
        <strain evidence="1 2">DSM 15345</strain>
    </source>
</reference>
<gene>
    <name evidence="1" type="ORF">SAMN05444370_1429</name>
</gene>
<dbReference type="RefSeq" id="WP_093256787.1">
    <property type="nucleotide sequence ID" value="NZ_FNQM01000042.1"/>
</dbReference>
<dbReference type="Proteomes" id="UP000198703">
    <property type="component" value="Unassembled WGS sequence"/>
</dbReference>
<dbReference type="EMBL" id="FNQM01000042">
    <property type="protein sequence ID" value="SEB05786.1"/>
    <property type="molecule type" value="Genomic_DNA"/>
</dbReference>
<organism evidence="1 2">
    <name type="scientific">Rubrimonas cliftonensis</name>
    <dbReference type="NCBI Taxonomy" id="89524"/>
    <lineage>
        <taxon>Bacteria</taxon>
        <taxon>Pseudomonadati</taxon>
        <taxon>Pseudomonadota</taxon>
        <taxon>Alphaproteobacteria</taxon>
        <taxon>Rhodobacterales</taxon>
        <taxon>Paracoccaceae</taxon>
        <taxon>Rubrimonas</taxon>
    </lineage>
</organism>
<evidence type="ECO:0000313" key="1">
    <source>
        <dbReference type="EMBL" id="SEB05786.1"/>
    </source>
</evidence>
<proteinExistence type="predicted"/>